<feature type="active site" evidence="7">
    <location>
        <position position="115"/>
    </location>
</feature>
<dbReference type="CDD" id="cd06530">
    <property type="entry name" value="S26_SPase_I"/>
    <property type="match status" value="1"/>
</dbReference>
<evidence type="ECO:0000256" key="6">
    <source>
        <dbReference type="ARBA" id="ARBA00022801"/>
    </source>
</evidence>
<comment type="catalytic activity">
    <reaction evidence="1 8">
        <text>Cleavage of hydrophobic, N-terminal signal or leader sequences from secreted and periplasmic proteins.</text>
        <dbReference type="EC" id="3.4.21.89"/>
    </reaction>
</comment>
<evidence type="ECO:0000256" key="2">
    <source>
        <dbReference type="ARBA" id="ARBA00009370"/>
    </source>
</evidence>
<dbReference type="GO" id="GO:0004252">
    <property type="term" value="F:serine-type endopeptidase activity"/>
    <property type="evidence" value="ECO:0007669"/>
    <property type="project" value="InterPro"/>
</dbReference>
<protein>
    <recommendedName>
        <fullName evidence="4 8">Signal peptidase I</fullName>
        <ecNumber evidence="3 8">3.4.21.89</ecNumber>
    </recommendedName>
</protein>
<evidence type="ECO:0000256" key="4">
    <source>
        <dbReference type="ARBA" id="ARBA00019232"/>
    </source>
</evidence>
<dbReference type="NCBIfam" id="TIGR02227">
    <property type="entry name" value="sigpep_I_bact"/>
    <property type="match status" value="2"/>
</dbReference>
<organism evidence="11">
    <name type="scientific">Pasteurella multocida</name>
    <dbReference type="NCBI Taxonomy" id="747"/>
    <lineage>
        <taxon>Bacteria</taxon>
        <taxon>Pseudomonadati</taxon>
        <taxon>Pseudomonadota</taxon>
        <taxon>Gammaproteobacteria</taxon>
        <taxon>Pasteurellales</taxon>
        <taxon>Pasteurellaceae</taxon>
        <taxon>Pasteurella</taxon>
    </lineage>
</organism>
<evidence type="ECO:0000256" key="3">
    <source>
        <dbReference type="ARBA" id="ARBA00013208"/>
    </source>
</evidence>
<dbReference type="SUPFAM" id="SSF51306">
    <property type="entry name" value="LexA/Signal peptidase"/>
    <property type="match status" value="1"/>
</dbReference>
<dbReference type="AlphaFoldDB" id="A0A126QHX8"/>
<dbReference type="PROSITE" id="PS00761">
    <property type="entry name" value="SPASE_I_3"/>
    <property type="match status" value="1"/>
</dbReference>
<evidence type="ECO:0000256" key="7">
    <source>
        <dbReference type="PIRSR" id="PIRSR600223-1"/>
    </source>
</evidence>
<name>A0A126QHX8_PASMD</name>
<dbReference type="EC" id="3.4.21.89" evidence="3 8"/>
<evidence type="ECO:0000259" key="10">
    <source>
        <dbReference type="Pfam" id="PF10502"/>
    </source>
</evidence>
<keyword evidence="5 8" id="KW-0645">Protease</keyword>
<evidence type="ECO:0000256" key="8">
    <source>
        <dbReference type="RuleBase" id="RU003993"/>
    </source>
</evidence>
<dbReference type="NCBIfam" id="NF008114">
    <property type="entry name" value="PRK10861.1"/>
    <property type="match status" value="1"/>
</dbReference>
<dbReference type="InterPro" id="IPR019758">
    <property type="entry name" value="Pept_S26A_signal_pept_1_CS"/>
</dbReference>
<dbReference type="GO" id="GO:0009003">
    <property type="term" value="F:signal peptidase activity"/>
    <property type="evidence" value="ECO:0007669"/>
    <property type="project" value="UniProtKB-EC"/>
</dbReference>
<feature type="transmembrane region" description="Helical" evidence="8">
    <location>
        <begin position="28"/>
        <end position="47"/>
    </location>
</feature>
<keyword evidence="8" id="KW-1133">Transmembrane helix</keyword>
<keyword evidence="6 8" id="KW-0378">Hydrolase</keyword>
<dbReference type="InterPro" id="IPR036286">
    <property type="entry name" value="LexA/Signal_pep-like_sf"/>
</dbReference>
<evidence type="ECO:0000256" key="1">
    <source>
        <dbReference type="ARBA" id="ARBA00000677"/>
    </source>
</evidence>
<dbReference type="Pfam" id="PF10502">
    <property type="entry name" value="Peptidase_S26"/>
    <property type="match status" value="1"/>
</dbReference>
<dbReference type="EMBL" id="KP660516">
    <property type="protein sequence ID" value="AMK08355.1"/>
    <property type="molecule type" value="Genomic_DNA"/>
</dbReference>
<dbReference type="GO" id="GO:0006465">
    <property type="term" value="P:signal peptide processing"/>
    <property type="evidence" value="ECO:0007669"/>
    <property type="project" value="InterPro"/>
</dbReference>
<evidence type="ECO:0000256" key="9">
    <source>
        <dbReference type="RuleBase" id="RU362042"/>
    </source>
</evidence>
<dbReference type="PROSITE" id="PS00760">
    <property type="entry name" value="SPASE_I_2"/>
    <property type="match status" value="1"/>
</dbReference>
<evidence type="ECO:0000256" key="5">
    <source>
        <dbReference type="ARBA" id="ARBA00022670"/>
    </source>
</evidence>
<gene>
    <name evidence="11" type="primary">lepB</name>
</gene>
<dbReference type="InterPro" id="IPR019757">
    <property type="entry name" value="Pept_S26A_signal_pept_1_Lys-AS"/>
</dbReference>
<feature type="domain" description="Peptidase S26" evidence="10">
    <location>
        <begin position="86"/>
        <end position="316"/>
    </location>
</feature>
<evidence type="ECO:0000313" key="11">
    <source>
        <dbReference type="EMBL" id="AMK08355.1"/>
    </source>
</evidence>
<comment type="similarity">
    <text evidence="2 9">Belongs to the peptidase S26 family.</text>
</comment>
<dbReference type="GO" id="GO:0016020">
    <property type="term" value="C:membrane"/>
    <property type="evidence" value="ECO:0007669"/>
    <property type="project" value="UniProtKB-SubCell"/>
</dbReference>
<dbReference type="Gene3D" id="2.10.109.10">
    <property type="entry name" value="Umud Fragment, subunit A"/>
    <property type="match status" value="1"/>
</dbReference>
<reference evidence="11" key="1">
    <citation type="submission" date="2015-01" db="EMBL/GenBank/DDBJ databases">
        <title>Draft genome sequence of Pasteurella multocida isolated from alpaca pneumonia.</title>
        <authorList>
            <person name="Maturrano L."/>
            <person name="Hurtado R."/>
            <person name="Allasi N."/>
            <person name="Juscamayta E."/>
            <person name="Fernandez D."/>
            <person name="Maximiliano J."/>
            <person name="Rimac R."/>
            <person name="Rosadio R."/>
        </authorList>
    </citation>
    <scope>NUCLEOTIDE SEQUENCE</scope>
    <source>
        <strain evidence="11">UNMSM</strain>
    </source>
</reference>
<accession>A0A126QHX8</accession>
<dbReference type="InterPro" id="IPR000223">
    <property type="entry name" value="Pept_S26A_signal_pept_1"/>
</dbReference>
<comment type="subcellular location">
    <subcellularLocation>
        <location evidence="9">Membrane</location>
        <topology evidence="9">Multi-pass membrane protein</topology>
    </subcellularLocation>
</comment>
<keyword evidence="8" id="KW-0812">Transmembrane</keyword>
<dbReference type="InterPro" id="IPR019533">
    <property type="entry name" value="Peptidase_S26"/>
</dbReference>
<dbReference type="PRINTS" id="PR00727">
    <property type="entry name" value="LEADERPTASE"/>
</dbReference>
<feature type="transmembrane region" description="Helical" evidence="8">
    <location>
        <begin position="87"/>
        <end position="106"/>
    </location>
</feature>
<dbReference type="RefSeq" id="WP_071522762.1">
    <property type="nucleotide sequence ID" value="NZ_JACDXE010000001.1"/>
</dbReference>
<sequence length="342" mass="39448">MSNFFLILLLVAGFGVWKVLDYFALPNTFSILLILLTVISGALWCYYRFTVQPRRARQIARAEQRSGKALSDEEKAKIEPISEGGEFLSSLFPVLAFVLILRSFLFEPFQIPSSSMEPTLRIGDFLVVKKYAYGIKDPVFQNTIIETGKPERGDIIVFKAPLQPSVDYIKRVVGAPGDKVQYNEYTRQLTLTYAKDGQECHSDCETKIFSYTEPKENPDFQFLIGRDHKGEYLYGPSPLETTETGDVSHQIHWYPEPISEGFRYKAYRSQSNYVTEWVVPEGHYFVMGDNRNNSEDSRFWGFVPEKNIVGKATYIWLSLDKKQDQWPTGVRFERFLQKLSNK</sequence>
<dbReference type="InterPro" id="IPR019756">
    <property type="entry name" value="Pept_S26A_signal_pept_1_Ser-AS"/>
</dbReference>
<dbReference type="PANTHER" id="PTHR43390:SF1">
    <property type="entry name" value="CHLOROPLAST PROCESSING PEPTIDASE"/>
    <property type="match status" value="1"/>
</dbReference>
<proteinExistence type="inferred from homology"/>
<dbReference type="PANTHER" id="PTHR43390">
    <property type="entry name" value="SIGNAL PEPTIDASE I"/>
    <property type="match status" value="1"/>
</dbReference>
<dbReference type="PROSITE" id="PS00501">
    <property type="entry name" value="SPASE_I_1"/>
    <property type="match status" value="1"/>
</dbReference>
<keyword evidence="8" id="KW-0472">Membrane</keyword>
<feature type="active site" evidence="7">
    <location>
        <position position="170"/>
    </location>
</feature>